<dbReference type="InterPro" id="IPR050231">
    <property type="entry name" value="Iron_ascorbate_oxido_reductase"/>
</dbReference>
<dbReference type="EMBL" id="JAATIP010000064">
    <property type="protein sequence ID" value="KAF4380832.1"/>
    <property type="molecule type" value="Genomic_DNA"/>
</dbReference>
<keyword evidence="1" id="KW-0479">Metal-binding</keyword>
<evidence type="ECO:0000256" key="1">
    <source>
        <dbReference type="ARBA" id="ARBA00022723"/>
    </source>
</evidence>
<dbReference type="GO" id="GO:0046872">
    <property type="term" value="F:metal ion binding"/>
    <property type="evidence" value="ECO:0007669"/>
    <property type="project" value="UniProtKB-KW"/>
</dbReference>
<protein>
    <recommendedName>
        <fullName evidence="3">Non-haem dioxygenase N-terminal domain-containing protein</fullName>
    </recommendedName>
</protein>
<evidence type="ECO:0000256" key="2">
    <source>
        <dbReference type="ARBA" id="ARBA00023004"/>
    </source>
</evidence>
<accession>A0A7J6GDD2</accession>
<dbReference type="InterPro" id="IPR026992">
    <property type="entry name" value="DIOX_N"/>
</dbReference>
<proteinExistence type="predicted"/>
<feature type="domain" description="Non-haem dioxygenase N-terminal" evidence="3">
    <location>
        <begin position="16"/>
        <end position="78"/>
    </location>
</feature>
<reference evidence="4 5" key="1">
    <citation type="journal article" date="2020" name="bioRxiv">
        <title>Sequence and annotation of 42 cannabis genomes reveals extensive copy number variation in cannabinoid synthesis and pathogen resistance genes.</title>
        <authorList>
            <person name="Mckernan K.J."/>
            <person name="Helbert Y."/>
            <person name="Kane L.T."/>
            <person name="Ebling H."/>
            <person name="Zhang L."/>
            <person name="Liu B."/>
            <person name="Eaton Z."/>
            <person name="Mclaughlin S."/>
            <person name="Kingan S."/>
            <person name="Baybayan P."/>
            <person name="Concepcion G."/>
            <person name="Jordan M."/>
            <person name="Riva A."/>
            <person name="Barbazuk W."/>
            <person name="Harkins T."/>
        </authorList>
    </citation>
    <scope>NUCLEOTIDE SEQUENCE [LARGE SCALE GENOMIC DNA]</scope>
    <source>
        <strain evidence="5">cv. Jamaican Lion 4</strain>
        <tissue evidence="4">Leaf</tissue>
    </source>
</reference>
<organism evidence="4 5">
    <name type="scientific">Cannabis sativa</name>
    <name type="common">Hemp</name>
    <name type="synonym">Marijuana</name>
    <dbReference type="NCBI Taxonomy" id="3483"/>
    <lineage>
        <taxon>Eukaryota</taxon>
        <taxon>Viridiplantae</taxon>
        <taxon>Streptophyta</taxon>
        <taxon>Embryophyta</taxon>
        <taxon>Tracheophyta</taxon>
        <taxon>Spermatophyta</taxon>
        <taxon>Magnoliopsida</taxon>
        <taxon>eudicotyledons</taxon>
        <taxon>Gunneridae</taxon>
        <taxon>Pentapetalae</taxon>
        <taxon>rosids</taxon>
        <taxon>fabids</taxon>
        <taxon>Rosales</taxon>
        <taxon>Cannabaceae</taxon>
        <taxon>Cannabis</taxon>
    </lineage>
</organism>
<dbReference type="PANTHER" id="PTHR47990">
    <property type="entry name" value="2-OXOGLUTARATE (2OG) AND FE(II)-DEPENDENT OXYGENASE SUPERFAMILY PROTEIN-RELATED"/>
    <property type="match status" value="1"/>
</dbReference>
<evidence type="ECO:0000313" key="4">
    <source>
        <dbReference type="EMBL" id="KAF4380832.1"/>
    </source>
</evidence>
<evidence type="ECO:0000313" key="5">
    <source>
        <dbReference type="Proteomes" id="UP000525078"/>
    </source>
</evidence>
<dbReference type="Proteomes" id="UP000525078">
    <property type="component" value="Unassembled WGS sequence"/>
</dbReference>
<dbReference type="InterPro" id="IPR027443">
    <property type="entry name" value="IPNS-like_sf"/>
</dbReference>
<evidence type="ECO:0000259" key="3">
    <source>
        <dbReference type="Pfam" id="PF14226"/>
    </source>
</evidence>
<dbReference type="SUPFAM" id="SSF51197">
    <property type="entry name" value="Clavaminate synthase-like"/>
    <property type="match status" value="1"/>
</dbReference>
<dbReference type="AlphaFoldDB" id="A0A7J6GDD2"/>
<comment type="caution">
    <text evidence="4">The sequence shown here is derived from an EMBL/GenBank/DDBJ whole genome shotgun (WGS) entry which is preliminary data.</text>
</comment>
<sequence length="84" mass="9384">MVLSETNEDEKSSSSLSSEKVVYQKLREACEEWGCFRVINHGIPKSLMSDMKTFVRFLLDLPTEIKARNADIITGSGYVAPSVV</sequence>
<dbReference type="Pfam" id="PF14226">
    <property type="entry name" value="DIOX_N"/>
    <property type="match status" value="1"/>
</dbReference>
<dbReference type="Gene3D" id="2.60.120.330">
    <property type="entry name" value="B-lactam Antibiotic, Isopenicillin N Synthase, Chain"/>
    <property type="match status" value="1"/>
</dbReference>
<keyword evidence="2" id="KW-0408">Iron</keyword>
<name>A0A7J6GDD2_CANSA</name>
<gene>
    <name evidence="4" type="ORF">F8388_017186</name>
</gene>